<keyword evidence="1" id="KW-0175">Coiled coil</keyword>
<gene>
    <name evidence="5" type="ORF">ENJ12_12035</name>
</gene>
<protein>
    <submittedName>
        <fullName evidence="5">AsmA family protein</fullName>
    </submittedName>
</protein>
<feature type="transmembrane region" description="Helical" evidence="3">
    <location>
        <begin position="7"/>
        <end position="29"/>
    </location>
</feature>
<dbReference type="Proteomes" id="UP000886339">
    <property type="component" value="Unassembled WGS sequence"/>
</dbReference>
<dbReference type="Pfam" id="PF05170">
    <property type="entry name" value="AsmA"/>
    <property type="match status" value="1"/>
</dbReference>
<evidence type="ECO:0000259" key="4">
    <source>
        <dbReference type="Pfam" id="PF05170"/>
    </source>
</evidence>
<dbReference type="GO" id="GO:0005886">
    <property type="term" value="C:plasma membrane"/>
    <property type="evidence" value="ECO:0007669"/>
    <property type="project" value="TreeGrafter"/>
</dbReference>
<keyword evidence="3" id="KW-0812">Transmembrane</keyword>
<sequence length="697" mass="74926">MKIIKWFFGLVIGLVLLIVAAALIVPLFVDENMVKEKISSEFENRTGQTLSLNGPLNWSVFPWVGIQLSDVRVGSAQGFGEQPLAVVKELDVKVGVKPLFEKKIAVDTVVLKGVRLNLHKNKDGRVNWEGLAEAGGKDQNTAEQPKAKTGGSSGMEGFEVRLKGIELEDVSLHFDDEQEGVSVRLDDLALKVGELLPGQPVPLHLDFRLENSQPVMKLDLSMSTDMTFTEDYQRIDLAALAVDLNAAGEGLPAQGVKLALAANVGLDNKQGALALSDLSVSGLNVDITGDLSVTDLHGKPRLEAKLALQQTNLKELLEIAGVEVVTADAGALTKVSGNLFVVQQGDTLTADPVSIKLDDSTLNGTLKILSFKGPVVRASFKLDAIDLDRYMPPKAEETAAVAKQPEKQKAGSSKPDFTALRKLNLDADFSVGSLTSSGLHMQNVILKLKSRKGVLTLDPISAALYEGKLHGSVKLDVRKDTPRFSARKTLSGIQIEPLLKDLTGKAQLQGTGDIKVDVHSMGLDDLTIKQNLNGRFSLEFRDGAYIGFNLAQAIRQATGQAVSDEPQKTDFAELKGSGVIRQGVVTNNDFYMASPVLRVTGKGKVNLVKEKVNYLLTTKVVKSLQGQGGANDLKGVAIPVRISGNLNDPSFMVDLEAALKANAEHKIEEKKQELLDKAGESIEKKLGSGALKGLFGR</sequence>
<dbReference type="EMBL" id="DRLF01000413">
    <property type="protein sequence ID" value="HEC07577.1"/>
    <property type="molecule type" value="Genomic_DNA"/>
</dbReference>
<organism evidence="5">
    <name type="scientific">Thiolapillus brandeum</name>
    <dbReference type="NCBI Taxonomy" id="1076588"/>
    <lineage>
        <taxon>Bacteria</taxon>
        <taxon>Pseudomonadati</taxon>
        <taxon>Pseudomonadota</taxon>
        <taxon>Gammaproteobacteria</taxon>
        <taxon>Chromatiales</taxon>
        <taxon>Sedimenticolaceae</taxon>
        <taxon>Thiolapillus</taxon>
    </lineage>
</organism>
<feature type="region of interest" description="Disordered" evidence="2">
    <location>
        <begin position="133"/>
        <end position="153"/>
    </location>
</feature>
<evidence type="ECO:0000313" key="5">
    <source>
        <dbReference type="EMBL" id="HEC07577.1"/>
    </source>
</evidence>
<feature type="domain" description="AsmA" evidence="4">
    <location>
        <begin position="3"/>
        <end position="590"/>
    </location>
</feature>
<feature type="coiled-coil region" evidence="1">
    <location>
        <begin position="653"/>
        <end position="680"/>
    </location>
</feature>
<dbReference type="InterPro" id="IPR007844">
    <property type="entry name" value="AsmA"/>
</dbReference>
<keyword evidence="3" id="KW-1133">Transmembrane helix</keyword>
<dbReference type="GO" id="GO:0090313">
    <property type="term" value="P:regulation of protein targeting to membrane"/>
    <property type="evidence" value="ECO:0007669"/>
    <property type="project" value="TreeGrafter"/>
</dbReference>
<accession>A0A831WBI8</accession>
<name>A0A831WBI8_9GAMM</name>
<dbReference type="PANTHER" id="PTHR30441">
    <property type="entry name" value="DUF748 DOMAIN-CONTAINING PROTEIN"/>
    <property type="match status" value="1"/>
</dbReference>
<proteinExistence type="predicted"/>
<keyword evidence="3" id="KW-0472">Membrane</keyword>
<evidence type="ECO:0000256" key="3">
    <source>
        <dbReference type="SAM" id="Phobius"/>
    </source>
</evidence>
<evidence type="ECO:0000256" key="1">
    <source>
        <dbReference type="SAM" id="Coils"/>
    </source>
</evidence>
<dbReference type="PANTHER" id="PTHR30441:SF4">
    <property type="entry name" value="PROTEIN ASMA"/>
    <property type="match status" value="1"/>
</dbReference>
<comment type="caution">
    <text evidence="5">The sequence shown here is derived from an EMBL/GenBank/DDBJ whole genome shotgun (WGS) entry which is preliminary data.</text>
</comment>
<dbReference type="InterPro" id="IPR052894">
    <property type="entry name" value="AsmA-related"/>
</dbReference>
<reference evidence="5" key="1">
    <citation type="journal article" date="2020" name="mSystems">
        <title>Genome- and Community-Level Interaction Insights into Carbon Utilization and Element Cycling Functions of Hydrothermarchaeota in Hydrothermal Sediment.</title>
        <authorList>
            <person name="Zhou Z."/>
            <person name="Liu Y."/>
            <person name="Xu W."/>
            <person name="Pan J."/>
            <person name="Luo Z.H."/>
            <person name="Li M."/>
        </authorList>
    </citation>
    <scope>NUCLEOTIDE SEQUENCE [LARGE SCALE GENOMIC DNA]</scope>
    <source>
        <strain evidence="5">HyVt-458</strain>
    </source>
</reference>
<dbReference type="AlphaFoldDB" id="A0A831WBI8"/>
<evidence type="ECO:0000256" key="2">
    <source>
        <dbReference type="SAM" id="MobiDB-lite"/>
    </source>
</evidence>